<organism evidence="1 2">
    <name type="scientific">Bradyrhizobium lablabi</name>
    <dbReference type="NCBI Taxonomy" id="722472"/>
    <lineage>
        <taxon>Bacteria</taxon>
        <taxon>Pseudomonadati</taxon>
        <taxon>Pseudomonadota</taxon>
        <taxon>Alphaproteobacteria</taxon>
        <taxon>Hyphomicrobiales</taxon>
        <taxon>Nitrobacteraceae</taxon>
        <taxon>Bradyrhizobium</taxon>
    </lineage>
</organism>
<dbReference type="SUPFAM" id="SSF54523">
    <property type="entry name" value="Pili subunits"/>
    <property type="match status" value="1"/>
</dbReference>
<dbReference type="Proteomes" id="UP000051660">
    <property type="component" value="Unassembled WGS sequence"/>
</dbReference>
<comment type="caution">
    <text evidence="1">The sequence shown here is derived from an EMBL/GenBank/DDBJ whole genome shotgun (WGS) entry which is preliminary data.</text>
</comment>
<sequence>MMRAVNSRLISRVAARRRGEQGLTLIELLLSLAILAILTGFLAGGLSMARRAFGADRASEIGSETSAAIQTVAALVGSALPVRFDGAGPKDAIGFDGRGEVISFVGLSEGRSLRGGPHKIVLRRSGSDIVVDFVAVPGVRSKEGSEPSPTRVVVLSGVREIRVGYFGTVDAKVKPAWRTDWIRAERLPDLVSIRIEFEDERRNEPATIVALRQG</sequence>
<dbReference type="Pfam" id="PF07963">
    <property type="entry name" value="N_methyl"/>
    <property type="match status" value="1"/>
</dbReference>
<reference evidence="1 2" key="1">
    <citation type="submission" date="2014-03" db="EMBL/GenBank/DDBJ databases">
        <title>Bradyrhizobium valentinum sp. nov., isolated from effective nodules of Lupinus mariae-josephae, a lupine endemic of basic-lime soils in Eastern Spain.</title>
        <authorList>
            <person name="Duran D."/>
            <person name="Rey L."/>
            <person name="Navarro A."/>
            <person name="Busquets A."/>
            <person name="Imperial J."/>
            <person name="Ruiz-Argueso T."/>
        </authorList>
    </citation>
    <scope>NUCLEOTIDE SEQUENCE [LARGE SCALE GENOMIC DNA]</scope>
    <source>
        <strain evidence="1 2">CCBAU 23086</strain>
    </source>
</reference>
<evidence type="ECO:0000313" key="2">
    <source>
        <dbReference type="Proteomes" id="UP000051660"/>
    </source>
</evidence>
<evidence type="ECO:0000313" key="1">
    <source>
        <dbReference type="EMBL" id="KRR27859.1"/>
    </source>
</evidence>
<dbReference type="InterPro" id="IPR045584">
    <property type="entry name" value="Pilin-like"/>
</dbReference>
<dbReference type="InterPro" id="IPR012902">
    <property type="entry name" value="N_methyl_site"/>
</dbReference>
<name>A0A0R3ND96_9BRAD</name>
<protein>
    <recommendedName>
        <fullName evidence="3">General secretion pathway protein J</fullName>
    </recommendedName>
</protein>
<proteinExistence type="predicted"/>
<dbReference type="NCBIfam" id="TIGR02532">
    <property type="entry name" value="IV_pilin_GFxxxE"/>
    <property type="match status" value="1"/>
</dbReference>
<evidence type="ECO:0008006" key="3">
    <source>
        <dbReference type="Google" id="ProtNLM"/>
    </source>
</evidence>
<gene>
    <name evidence="1" type="ORF">CQ14_08440</name>
</gene>
<dbReference type="AlphaFoldDB" id="A0A0R3ND96"/>
<accession>A0A0R3ND96</accession>
<dbReference type="OrthoDB" id="8456192at2"/>
<dbReference type="EMBL" id="LLYB01000034">
    <property type="protein sequence ID" value="KRR27859.1"/>
    <property type="molecule type" value="Genomic_DNA"/>
</dbReference>